<evidence type="ECO:0000313" key="1">
    <source>
        <dbReference type="EMBL" id="DAF65256.1"/>
    </source>
</evidence>
<organism evidence="1">
    <name type="scientific">Myoviridae sp. ctCXW4</name>
    <dbReference type="NCBI Taxonomy" id="2827669"/>
    <lineage>
        <taxon>Viruses</taxon>
        <taxon>Duplodnaviria</taxon>
        <taxon>Heunggongvirae</taxon>
        <taxon>Uroviricota</taxon>
        <taxon>Caudoviricetes</taxon>
    </lineage>
</organism>
<name>A0A8S5TQ49_9CAUD</name>
<proteinExistence type="predicted"/>
<dbReference type="EMBL" id="BK032876">
    <property type="protein sequence ID" value="DAF65256.1"/>
    <property type="molecule type" value="Genomic_DNA"/>
</dbReference>
<protein>
    <submittedName>
        <fullName evidence="1">Uncharacterized protein</fullName>
    </submittedName>
</protein>
<reference evidence="1" key="1">
    <citation type="journal article" date="2021" name="Proc. Natl. Acad. Sci. U.S.A.">
        <title>A Catalog of Tens of Thousands of Viruses from Human Metagenomes Reveals Hidden Associations with Chronic Diseases.</title>
        <authorList>
            <person name="Tisza M.J."/>
            <person name="Buck C.B."/>
        </authorList>
    </citation>
    <scope>NUCLEOTIDE SEQUENCE</scope>
    <source>
        <strain evidence="1">CtCXW4</strain>
    </source>
</reference>
<accession>A0A8S5TQ49</accession>
<sequence length="260" mass="30978">MEKRELTFGITGEFITRITREWFYSGEKSMEKIMEILKDCMTGTDASEARIRRYAEDILLGRAALKGNTADGTYHLERYEPGEEEPLARSMNIWKIPQLRREAEKNLREKNEQFYVAMEHLTESEQREVRRELEMETREDCEQQQIDNFLKRMMDVKEHTTADYGWLEPNGDFHQVEWGEHQYWAGKYVEENFPEQYEEILNPGDWLVDRGWVLLHNPSQGVAFATGSLVRDMTKAQKEFLYDYYIERDCKDEANALWDE</sequence>